<feature type="domain" description="Helicase C-terminal" evidence="10">
    <location>
        <begin position="272"/>
        <end position="449"/>
    </location>
</feature>
<dbReference type="SUPFAM" id="SSF57850">
    <property type="entry name" value="RING/U-box"/>
    <property type="match status" value="1"/>
</dbReference>
<keyword evidence="3 8" id="KW-0863">Zinc-finger</keyword>
<keyword evidence="5" id="KW-0347">Helicase</keyword>
<reference evidence="11 12" key="1">
    <citation type="submission" date="2018-09" db="EMBL/GenBank/DDBJ databases">
        <authorList>
            <person name="Peiro R."/>
            <person name="Begona"/>
            <person name="Cbmso G."/>
            <person name="Lopez M."/>
            <person name="Gonzalez S."/>
        </authorList>
    </citation>
    <scope>NUCLEOTIDE SEQUENCE [LARGE SCALE GENOMIC DNA]</scope>
</reference>
<dbReference type="GO" id="GO:0005634">
    <property type="term" value="C:nucleus"/>
    <property type="evidence" value="ECO:0007669"/>
    <property type="project" value="TreeGrafter"/>
</dbReference>
<evidence type="ECO:0000256" key="4">
    <source>
        <dbReference type="ARBA" id="ARBA00022801"/>
    </source>
</evidence>
<dbReference type="InterPro" id="IPR050628">
    <property type="entry name" value="SNF2_RAD54_helicase_TF"/>
</dbReference>
<name>A0A3P3Z999_LEIBR</name>
<sequence length="499" mass="55595">MVRHERNQDVRRELQLTPAHYQVHYAALTVDEMHLYDRVALVIMSVATRLHRQGVLSSRMGYAMQWVQELCRLCLHPSRVGNDELLRGDIEAHVLRGVRLMSDDRVCGINITEVLADSFVAATPQEALEWVTSMAAARKPGLLRNSSIPEETATTLAEIAQVPPLLPQCGICMDNMAAPTLLKCLHMFCKECVLGVIDASRSVMGNVNAKCPYCRDRKSMMEEKRVVMVDTTVPMKVVAETRHNDKSSTTAAAHSGDEDVNVVLARIGDGSRVRAFLEVVEEIWRTQPDDGVLVFSKYPAFLQLAYDAVAARGYAPHMVCGASSLAQRQRAMRAMQSSSGDSALSQRRILFVTSRSANAGLNLTFANHVVFLEPNLNPAIEHQAVGRVHRFGQLKQSLCTTSLHLTPSRRSSTDGLFGCANKRRRGSKAQPQQRLARAQGILMRCRGERSSAALHQQRYCYCSSILCLRRLRSRRRVHSYVLDSVVSLLYLLLLGTQLS</sequence>
<dbReference type="PROSITE" id="PS50089">
    <property type="entry name" value="ZF_RING_2"/>
    <property type="match status" value="1"/>
</dbReference>
<evidence type="ECO:0000256" key="2">
    <source>
        <dbReference type="ARBA" id="ARBA00022741"/>
    </source>
</evidence>
<dbReference type="AlphaFoldDB" id="A0A3P3Z999"/>
<dbReference type="GO" id="GO:0006281">
    <property type="term" value="P:DNA repair"/>
    <property type="evidence" value="ECO:0007669"/>
    <property type="project" value="TreeGrafter"/>
</dbReference>
<dbReference type="InterPro" id="IPR049730">
    <property type="entry name" value="SNF2/RAD54-like_C"/>
</dbReference>
<dbReference type="PROSITE" id="PS51194">
    <property type="entry name" value="HELICASE_CTER"/>
    <property type="match status" value="1"/>
</dbReference>
<dbReference type="InterPro" id="IPR018957">
    <property type="entry name" value="Znf_C3HC4_RING-type"/>
</dbReference>
<dbReference type="InterPro" id="IPR001841">
    <property type="entry name" value="Znf_RING"/>
</dbReference>
<organism evidence="11 12">
    <name type="scientific">Leishmania braziliensis MHOM/BR/75/M2904</name>
    <dbReference type="NCBI Taxonomy" id="420245"/>
    <lineage>
        <taxon>Eukaryota</taxon>
        <taxon>Discoba</taxon>
        <taxon>Euglenozoa</taxon>
        <taxon>Kinetoplastea</taxon>
        <taxon>Metakinetoplastina</taxon>
        <taxon>Trypanosomatida</taxon>
        <taxon>Trypanosomatidae</taxon>
        <taxon>Leishmaniinae</taxon>
        <taxon>Leishmania</taxon>
        <taxon>Leishmania braziliensis species complex</taxon>
    </lineage>
</organism>
<gene>
    <name evidence="11" type="ORF">LBRM2904_26.1540</name>
</gene>
<evidence type="ECO:0000256" key="8">
    <source>
        <dbReference type="PROSITE-ProRule" id="PRU00175"/>
    </source>
</evidence>
<accession>A0A3P3Z999</accession>
<dbReference type="CDD" id="cd18793">
    <property type="entry name" value="SF2_C_SNF"/>
    <property type="match status" value="1"/>
</dbReference>
<evidence type="ECO:0000259" key="9">
    <source>
        <dbReference type="PROSITE" id="PS50089"/>
    </source>
</evidence>
<dbReference type="PANTHER" id="PTHR45626:SF17">
    <property type="entry name" value="HELICASE-LIKE TRANSCRIPTION FACTOR"/>
    <property type="match status" value="1"/>
</dbReference>
<keyword evidence="7" id="KW-0067">ATP-binding</keyword>
<dbReference type="InterPro" id="IPR013083">
    <property type="entry name" value="Znf_RING/FYVE/PHD"/>
</dbReference>
<dbReference type="EMBL" id="LS997625">
    <property type="protein sequence ID" value="SYZ66819.1"/>
    <property type="molecule type" value="Genomic_DNA"/>
</dbReference>
<proteinExistence type="predicted"/>
<dbReference type="GO" id="GO:0004386">
    <property type="term" value="F:helicase activity"/>
    <property type="evidence" value="ECO:0007669"/>
    <property type="project" value="UniProtKB-KW"/>
</dbReference>
<feature type="domain" description="RING-type" evidence="9">
    <location>
        <begin position="169"/>
        <end position="215"/>
    </location>
</feature>
<dbReference type="GO" id="GO:0016787">
    <property type="term" value="F:hydrolase activity"/>
    <property type="evidence" value="ECO:0007669"/>
    <property type="project" value="UniProtKB-KW"/>
</dbReference>
<evidence type="ECO:0000256" key="6">
    <source>
        <dbReference type="ARBA" id="ARBA00022833"/>
    </source>
</evidence>
<evidence type="ECO:0000313" key="12">
    <source>
        <dbReference type="Proteomes" id="UP000319462"/>
    </source>
</evidence>
<dbReference type="InterPro" id="IPR017907">
    <property type="entry name" value="Znf_RING_CS"/>
</dbReference>
<dbReference type="PROSITE" id="PS00518">
    <property type="entry name" value="ZF_RING_1"/>
    <property type="match status" value="1"/>
</dbReference>
<protein>
    <submittedName>
        <fullName evidence="11">Ring_finger_domain/Zinc_finger</fullName>
    </submittedName>
</protein>
<dbReference type="SMART" id="SM00490">
    <property type="entry name" value="HELICc"/>
    <property type="match status" value="1"/>
</dbReference>
<evidence type="ECO:0000256" key="1">
    <source>
        <dbReference type="ARBA" id="ARBA00022723"/>
    </source>
</evidence>
<keyword evidence="6" id="KW-0862">Zinc</keyword>
<evidence type="ECO:0000313" key="11">
    <source>
        <dbReference type="EMBL" id="SYZ66819.1"/>
    </source>
</evidence>
<keyword evidence="4" id="KW-0378">Hydrolase</keyword>
<dbReference type="Gene3D" id="3.40.50.300">
    <property type="entry name" value="P-loop containing nucleotide triphosphate hydrolases"/>
    <property type="match status" value="1"/>
</dbReference>
<dbReference type="PANTHER" id="PTHR45626">
    <property type="entry name" value="TRANSCRIPTION TERMINATION FACTOR 2-RELATED"/>
    <property type="match status" value="1"/>
</dbReference>
<dbReference type="Proteomes" id="UP000319462">
    <property type="component" value="Chromosome 26"/>
</dbReference>
<keyword evidence="1" id="KW-0479">Metal-binding</keyword>
<dbReference type="Pfam" id="PF00271">
    <property type="entry name" value="Helicase_C"/>
    <property type="match status" value="1"/>
</dbReference>
<dbReference type="SMART" id="SM00184">
    <property type="entry name" value="RING"/>
    <property type="match status" value="1"/>
</dbReference>
<dbReference type="GO" id="GO:0005524">
    <property type="term" value="F:ATP binding"/>
    <property type="evidence" value="ECO:0007669"/>
    <property type="project" value="UniProtKB-KW"/>
</dbReference>
<dbReference type="Pfam" id="PF00097">
    <property type="entry name" value="zf-C3HC4"/>
    <property type="match status" value="1"/>
</dbReference>
<dbReference type="GO" id="GO:0008270">
    <property type="term" value="F:zinc ion binding"/>
    <property type="evidence" value="ECO:0007669"/>
    <property type="project" value="UniProtKB-KW"/>
</dbReference>
<evidence type="ECO:0000259" key="10">
    <source>
        <dbReference type="PROSITE" id="PS51194"/>
    </source>
</evidence>
<dbReference type="GO" id="GO:0008094">
    <property type="term" value="F:ATP-dependent activity, acting on DNA"/>
    <property type="evidence" value="ECO:0007669"/>
    <property type="project" value="TreeGrafter"/>
</dbReference>
<evidence type="ECO:0000256" key="5">
    <source>
        <dbReference type="ARBA" id="ARBA00022806"/>
    </source>
</evidence>
<dbReference type="SUPFAM" id="SSF52540">
    <property type="entry name" value="P-loop containing nucleoside triphosphate hydrolases"/>
    <property type="match status" value="1"/>
</dbReference>
<evidence type="ECO:0000256" key="3">
    <source>
        <dbReference type="ARBA" id="ARBA00022771"/>
    </source>
</evidence>
<keyword evidence="2" id="KW-0547">Nucleotide-binding</keyword>
<dbReference type="CDD" id="cd16449">
    <property type="entry name" value="RING-HC"/>
    <property type="match status" value="1"/>
</dbReference>
<dbReference type="InterPro" id="IPR027417">
    <property type="entry name" value="P-loop_NTPase"/>
</dbReference>
<dbReference type="Gene3D" id="3.30.40.10">
    <property type="entry name" value="Zinc/RING finger domain, C3HC4 (zinc finger)"/>
    <property type="match status" value="1"/>
</dbReference>
<evidence type="ECO:0000256" key="7">
    <source>
        <dbReference type="ARBA" id="ARBA00022840"/>
    </source>
</evidence>
<dbReference type="InterPro" id="IPR001650">
    <property type="entry name" value="Helicase_C-like"/>
</dbReference>